<gene>
    <name evidence="3" type="ORF">FJTKL_08831</name>
</gene>
<feature type="compositionally biased region" description="Acidic residues" evidence="1">
    <location>
        <begin position="340"/>
        <end position="349"/>
    </location>
</feature>
<feature type="region of interest" description="Disordered" evidence="1">
    <location>
        <begin position="369"/>
        <end position="401"/>
    </location>
</feature>
<dbReference type="PROSITE" id="PS51184">
    <property type="entry name" value="JMJC"/>
    <property type="match status" value="1"/>
</dbReference>
<feature type="domain" description="JmjC" evidence="2">
    <location>
        <begin position="661"/>
        <end position="833"/>
    </location>
</feature>
<reference evidence="3 4" key="1">
    <citation type="submission" date="2024-03" db="EMBL/GenBank/DDBJ databases">
        <title>A high-quality draft genome sequence of Diaporthe vaccinii, a causative agent of upright dieback and viscid rot disease in cranberry plants.</title>
        <authorList>
            <person name="Sarrasin M."/>
            <person name="Lang B.F."/>
            <person name="Burger G."/>
        </authorList>
    </citation>
    <scope>NUCLEOTIDE SEQUENCE [LARGE SCALE GENOMIC DNA]</scope>
    <source>
        <strain evidence="3 4">IS7</strain>
    </source>
</reference>
<evidence type="ECO:0000256" key="1">
    <source>
        <dbReference type="SAM" id="MobiDB-lite"/>
    </source>
</evidence>
<organism evidence="3 4">
    <name type="scientific">Diaporthe vaccinii</name>
    <dbReference type="NCBI Taxonomy" id="105482"/>
    <lineage>
        <taxon>Eukaryota</taxon>
        <taxon>Fungi</taxon>
        <taxon>Dikarya</taxon>
        <taxon>Ascomycota</taxon>
        <taxon>Pezizomycotina</taxon>
        <taxon>Sordariomycetes</taxon>
        <taxon>Sordariomycetidae</taxon>
        <taxon>Diaporthales</taxon>
        <taxon>Diaporthaceae</taxon>
        <taxon>Diaporthe</taxon>
        <taxon>Diaporthe eres species complex</taxon>
    </lineage>
</organism>
<dbReference type="InterPro" id="IPR003347">
    <property type="entry name" value="JmjC_dom"/>
</dbReference>
<sequence>MEEEKINRYYVLLTESQAESLKEFNEEVRRCETDDGKFSVCRQMRSQLLEEHNSIGTFIAVVEQVMNTVCPKYNRYKRTRKAHGTHDDEEWQRFIGVAASRSDIIDKCLSDLKMASLVWGRDKIQHYRWPDRGWSFCKKLGTVARNMTWQDFVTKANRLLWRRTTMERKHRRRHIRNSPDPLNMDELVCLGAWRGEHSYVKEKDPDQIKLDPKALAPEELPDGFGFDKFGLLVRSQYALPLSQQGAGAPEIGPKIVTSRVTSLDPELVDVSPRSVEQDTRMTPPESELASEAPSSNPTIFDSTPGQGSGSAARRESPGSHGPDTHDTGSSPCSDPALPGEEADAQAADDADDVNAHRVAVVDEPSLPRVRALRRRKGRVFDSTSKPSGNHTEETPMPLETANAGRCCPATISPELLRILDLGSLDRTPTVSVLSSLVRYSSDAIPRELCVKHLRRFAEALVTSEQGGRDVPPAVTGSRRRRASLTDADGHPAYRRVRLDGQAYSQGHPAITLAQQSRPIHDRVGDEAFRRQTLHQLETRLRQAVPSSHAKVGDELIYNILLGSTTPVINELSTSEAHLWSGDEAAVGVEVHPPGVPVFTQGQQRFRWHEGRPISQLFHRTVDFDRLVPVQIPSLGTCGPSFQHKALREVGERFLGAQPATDPWSLLDFRSPLPPSILPSFLDGENCQLLPRMHDAVQAVAKAEGPTGPIRPRHEWHESSEWVLLSEGGHNTLPRIGSHGLSTWITAQEGCIGFGWMTRPTREEYRDWTLKPDVIPGGSRWRYFVLHPGWTVFFASGTIHFLFRVAGVQTLALGGHILQWTGINLWLDIVGEQLRYAGITDEDIEKYARSISIVMDLVVKKVKSSGAHELSSKEGLQKIRAQITAIQNITTGLVVPRQIERELMRLASGSVQPDLDADHP</sequence>
<feature type="compositionally biased region" description="Basic and acidic residues" evidence="1">
    <location>
        <begin position="312"/>
        <end position="326"/>
    </location>
</feature>
<evidence type="ECO:0000313" key="4">
    <source>
        <dbReference type="Proteomes" id="UP001600888"/>
    </source>
</evidence>
<dbReference type="EMBL" id="JBAWTH010000036">
    <property type="protein sequence ID" value="KAL2284419.1"/>
    <property type="molecule type" value="Genomic_DNA"/>
</dbReference>
<evidence type="ECO:0000259" key="2">
    <source>
        <dbReference type="PROSITE" id="PS51184"/>
    </source>
</evidence>
<name>A0ABR4EPN1_9PEZI</name>
<feature type="region of interest" description="Disordered" evidence="1">
    <location>
        <begin position="267"/>
        <end position="349"/>
    </location>
</feature>
<dbReference type="Proteomes" id="UP001600888">
    <property type="component" value="Unassembled WGS sequence"/>
</dbReference>
<protein>
    <recommendedName>
        <fullName evidence="2">JmjC domain-containing protein</fullName>
    </recommendedName>
</protein>
<comment type="caution">
    <text evidence="3">The sequence shown here is derived from an EMBL/GenBank/DDBJ whole genome shotgun (WGS) entry which is preliminary data.</text>
</comment>
<feature type="compositionally biased region" description="Low complexity" evidence="1">
    <location>
        <begin position="283"/>
        <end position="297"/>
    </location>
</feature>
<keyword evidence="4" id="KW-1185">Reference proteome</keyword>
<evidence type="ECO:0000313" key="3">
    <source>
        <dbReference type="EMBL" id="KAL2284419.1"/>
    </source>
</evidence>
<proteinExistence type="predicted"/>
<accession>A0ABR4EPN1</accession>